<comment type="caution">
    <text evidence="1">The sequence shown here is derived from an EMBL/GenBank/DDBJ whole genome shotgun (WGS) entry which is preliminary data.</text>
</comment>
<dbReference type="EMBL" id="MU277214">
    <property type="protein sequence ID" value="KAI0061143.1"/>
    <property type="molecule type" value="Genomic_DNA"/>
</dbReference>
<protein>
    <submittedName>
        <fullName evidence="1">Uncharacterized protein</fullName>
    </submittedName>
</protein>
<evidence type="ECO:0000313" key="2">
    <source>
        <dbReference type="Proteomes" id="UP000814140"/>
    </source>
</evidence>
<evidence type="ECO:0000313" key="1">
    <source>
        <dbReference type="EMBL" id="KAI0061143.1"/>
    </source>
</evidence>
<dbReference type="Proteomes" id="UP000814140">
    <property type="component" value="Unassembled WGS sequence"/>
</dbReference>
<organism evidence="1 2">
    <name type="scientific">Artomyces pyxidatus</name>
    <dbReference type="NCBI Taxonomy" id="48021"/>
    <lineage>
        <taxon>Eukaryota</taxon>
        <taxon>Fungi</taxon>
        <taxon>Dikarya</taxon>
        <taxon>Basidiomycota</taxon>
        <taxon>Agaricomycotina</taxon>
        <taxon>Agaricomycetes</taxon>
        <taxon>Russulales</taxon>
        <taxon>Auriscalpiaceae</taxon>
        <taxon>Artomyces</taxon>
    </lineage>
</organism>
<name>A0ACB8SY34_9AGAM</name>
<reference evidence="1" key="2">
    <citation type="journal article" date="2022" name="New Phytol.">
        <title>Evolutionary transition to the ectomycorrhizal habit in the genomes of a hyperdiverse lineage of mushroom-forming fungi.</title>
        <authorList>
            <person name="Looney B."/>
            <person name="Miyauchi S."/>
            <person name="Morin E."/>
            <person name="Drula E."/>
            <person name="Courty P.E."/>
            <person name="Kohler A."/>
            <person name="Kuo A."/>
            <person name="LaButti K."/>
            <person name="Pangilinan J."/>
            <person name="Lipzen A."/>
            <person name="Riley R."/>
            <person name="Andreopoulos W."/>
            <person name="He G."/>
            <person name="Johnson J."/>
            <person name="Nolan M."/>
            <person name="Tritt A."/>
            <person name="Barry K.W."/>
            <person name="Grigoriev I.V."/>
            <person name="Nagy L.G."/>
            <person name="Hibbett D."/>
            <person name="Henrissat B."/>
            <person name="Matheny P.B."/>
            <person name="Labbe J."/>
            <person name="Martin F.M."/>
        </authorList>
    </citation>
    <scope>NUCLEOTIDE SEQUENCE</scope>
    <source>
        <strain evidence="1">HHB10654</strain>
    </source>
</reference>
<reference evidence="1" key="1">
    <citation type="submission" date="2021-03" db="EMBL/GenBank/DDBJ databases">
        <authorList>
            <consortium name="DOE Joint Genome Institute"/>
            <person name="Ahrendt S."/>
            <person name="Looney B.P."/>
            <person name="Miyauchi S."/>
            <person name="Morin E."/>
            <person name="Drula E."/>
            <person name="Courty P.E."/>
            <person name="Chicoki N."/>
            <person name="Fauchery L."/>
            <person name="Kohler A."/>
            <person name="Kuo A."/>
            <person name="Labutti K."/>
            <person name="Pangilinan J."/>
            <person name="Lipzen A."/>
            <person name="Riley R."/>
            <person name="Andreopoulos W."/>
            <person name="He G."/>
            <person name="Johnson J."/>
            <person name="Barry K.W."/>
            <person name="Grigoriev I.V."/>
            <person name="Nagy L."/>
            <person name="Hibbett D."/>
            <person name="Henrissat B."/>
            <person name="Matheny P.B."/>
            <person name="Labbe J."/>
            <person name="Martin F."/>
        </authorList>
    </citation>
    <scope>NUCLEOTIDE SEQUENCE</scope>
    <source>
        <strain evidence="1">HHB10654</strain>
    </source>
</reference>
<accession>A0ACB8SY34</accession>
<sequence length="390" mass="44807">MDVRCRYCNALHWVDERVQDSSVTAPRFGMCCDHGQVRLPALPEPPQLLKDLFVGDDPVAKEFREHIRSYNSALAFTSLGVHIEESINNGRGPYAFVIRGELCHRIGSLLPAEGTPPSYAQLYIYDPQAALDQRMHRNNMTRRDTMERLQTLLSEHHQYATVYRHAHEILEREGGEEVVIQLHTDPTQDRRRYNLPTADEIAVIIPDVSQPTNRRDIILRKREGPLRRISDGHPAYAPLHYVLLFPYGTHGWEYDLRLHQPDKAEPARLSQTRFYAYRLQTRPGEFPTILHGGRLLQQYIVDAWASADQSRLSFLRRNQSKLRASLYSGLADAMHAGDENVDLNNLGQRYILPSSYVGGPRYMQQLFQDAMAIGRYYQKIDIFLTATANP</sequence>
<feature type="non-terminal residue" evidence="1">
    <location>
        <position position="390"/>
    </location>
</feature>
<keyword evidence="2" id="KW-1185">Reference proteome</keyword>
<proteinExistence type="predicted"/>
<gene>
    <name evidence="1" type="ORF">BV25DRAFT_1775338</name>
</gene>